<gene>
    <name evidence="1" type="ORF">Glove_495g13</name>
</gene>
<comment type="caution">
    <text evidence="1">The sequence shown here is derived from an EMBL/GenBank/DDBJ whole genome shotgun (WGS) entry which is preliminary data.</text>
</comment>
<name>A0A397GLZ8_9GLOM</name>
<organism evidence="1 2">
    <name type="scientific">Diversispora epigaea</name>
    <dbReference type="NCBI Taxonomy" id="1348612"/>
    <lineage>
        <taxon>Eukaryota</taxon>
        <taxon>Fungi</taxon>
        <taxon>Fungi incertae sedis</taxon>
        <taxon>Mucoromycota</taxon>
        <taxon>Glomeromycotina</taxon>
        <taxon>Glomeromycetes</taxon>
        <taxon>Diversisporales</taxon>
        <taxon>Diversisporaceae</taxon>
        <taxon>Diversispora</taxon>
    </lineage>
</organism>
<protein>
    <submittedName>
        <fullName evidence="1">Uncharacterized protein</fullName>
    </submittedName>
</protein>
<reference evidence="1 2" key="1">
    <citation type="submission" date="2018-08" db="EMBL/GenBank/DDBJ databases">
        <title>Genome and evolution of the arbuscular mycorrhizal fungus Diversispora epigaea (formerly Glomus versiforme) and its bacterial endosymbionts.</title>
        <authorList>
            <person name="Sun X."/>
            <person name="Fei Z."/>
            <person name="Harrison M."/>
        </authorList>
    </citation>
    <scope>NUCLEOTIDE SEQUENCE [LARGE SCALE GENOMIC DNA]</scope>
    <source>
        <strain evidence="1 2">IT104</strain>
    </source>
</reference>
<accession>A0A397GLZ8</accession>
<dbReference type="EMBL" id="PQFF01000430">
    <property type="protein sequence ID" value="RHZ50564.1"/>
    <property type="molecule type" value="Genomic_DNA"/>
</dbReference>
<keyword evidence="2" id="KW-1185">Reference proteome</keyword>
<evidence type="ECO:0000313" key="1">
    <source>
        <dbReference type="EMBL" id="RHZ50564.1"/>
    </source>
</evidence>
<proteinExistence type="predicted"/>
<dbReference type="Proteomes" id="UP000266861">
    <property type="component" value="Unassembled WGS sequence"/>
</dbReference>
<sequence>MQDLADVIMMLSMKPAEVTTLRIIYYRPGESNPPEWYKPGYSWYCTGYDKNKGEAKNNPEPRQFLSMEKNLKRAKELLTWIQDAIATGKLRNPVYSINGKRNIRDFSKFLKPYGITAKRLRKIGAKHTSRVNGGQNQTS</sequence>
<dbReference type="AlphaFoldDB" id="A0A397GLZ8"/>
<evidence type="ECO:0000313" key="2">
    <source>
        <dbReference type="Proteomes" id="UP000266861"/>
    </source>
</evidence>
<dbReference type="OrthoDB" id="2349470at2759"/>